<name>A0ABT3PAE8_9ALTE</name>
<evidence type="ECO:0000313" key="2">
    <source>
        <dbReference type="Proteomes" id="UP001142810"/>
    </source>
</evidence>
<sequence>MFNKGRTKTLLTLGGATAVLWMGLSVNTIQTDTLCQYQPVTEFNPNLPASHIYNQCARDRTAQVSWFSWFFSKPETYQFHFLDLLELLNRDSNSDFSTGRE</sequence>
<dbReference type="EMBL" id="JAPFRD010000013">
    <property type="protein sequence ID" value="MCW8109747.1"/>
    <property type="molecule type" value="Genomic_DNA"/>
</dbReference>
<evidence type="ECO:0000313" key="1">
    <source>
        <dbReference type="EMBL" id="MCW8109747.1"/>
    </source>
</evidence>
<dbReference type="Proteomes" id="UP001142810">
    <property type="component" value="Unassembled WGS sequence"/>
</dbReference>
<accession>A0ABT3PAE8</accession>
<organism evidence="1 2">
    <name type="scientific">Alteromonas aquimaris</name>
    <dbReference type="NCBI Taxonomy" id="2998417"/>
    <lineage>
        <taxon>Bacteria</taxon>
        <taxon>Pseudomonadati</taxon>
        <taxon>Pseudomonadota</taxon>
        <taxon>Gammaproteobacteria</taxon>
        <taxon>Alteromonadales</taxon>
        <taxon>Alteromonadaceae</taxon>
        <taxon>Alteromonas/Salinimonas group</taxon>
        <taxon>Alteromonas</taxon>
    </lineage>
</organism>
<keyword evidence="2" id="KW-1185">Reference proteome</keyword>
<gene>
    <name evidence="1" type="ORF">OPS25_14670</name>
</gene>
<reference evidence="1" key="1">
    <citation type="submission" date="2022-11" db="EMBL/GenBank/DDBJ databases">
        <title>Alteromonas sp. nov., isolated from sea water of the Qingdao.</title>
        <authorList>
            <person name="Wang Q."/>
        </authorList>
    </citation>
    <scope>NUCLEOTIDE SEQUENCE</scope>
    <source>
        <strain evidence="1">ASW11-7</strain>
    </source>
</reference>
<protein>
    <recommendedName>
        <fullName evidence="3">Secreted protein</fullName>
    </recommendedName>
</protein>
<comment type="caution">
    <text evidence="1">The sequence shown here is derived from an EMBL/GenBank/DDBJ whole genome shotgun (WGS) entry which is preliminary data.</text>
</comment>
<dbReference type="RefSeq" id="WP_265618604.1">
    <property type="nucleotide sequence ID" value="NZ_JAPFRD010000013.1"/>
</dbReference>
<proteinExistence type="predicted"/>
<evidence type="ECO:0008006" key="3">
    <source>
        <dbReference type="Google" id="ProtNLM"/>
    </source>
</evidence>